<comment type="similarity">
    <text evidence="1">Belongs to the UPF0065 (bug) family.</text>
</comment>
<organism evidence="4">
    <name type="scientific">Clostridium symbiosum</name>
    <name type="common">Bacteroides symbiosus</name>
    <dbReference type="NCBI Taxonomy" id="1512"/>
    <lineage>
        <taxon>Bacteria</taxon>
        <taxon>Bacillati</taxon>
        <taxon>Bacillota</taxon>
        <taxon>Clostridia</taxon>
        <taxon>Lachnospirales</taxon>
        <taxon>Lachnospiraceae</taxon>
        <taxon>Otoolea</taxon>
    </lineage>
</organism>
<feature type="region of interest" description="Disordered" evidence="2">
    <location>
        <begin position="25"/>
        <end position="51"/>
    </location>
</feature>
<reference evidence="4" key="1">
    <citation type="submission" date="2019-11" db="EMBL/GenBank/DDBJ databases">
        <authorList>
            <person name="Feng L."/>
        </authorList>
    </citation>
    <scope>NUCLEOTIDE SEQUENCE</scope>
    <source>
        <strain evidence="4">CsymbiosumLFYP84</strain>
    </source>
</reference>
<dbReference type="InterPro" id="IPR005064">
    <property type="entry name" value="BUG"/>
</dbReference>
<dbReference type="Pfam" id="PF03401">
    <property type="entry name" value="TctC"/>
    <property type="match status" value="1"/>
</dbReference>
<evidence type="ECO:0000256" key="3">
    <source>
        <dbReference type="SAM" id="SignalP"/>
    </source>
</evidence>
<dbReference type="PIRSF" id="PIRSF017082">
    <property type="entry name" value="YflP"/>
    <property type="match status" value="1"/>
</dbReference>
<proteinExistence type="inferred from homology"/>
<feature type="signal peptide" evidence="3">
    <location>
        <begin position="1"/>
        <end position="26"/>
    </location>
</feature>
<evidence type="ECO:0000256" key="1">
    <source>
        <dbReference type="ARBA" id="ARBA00006987"/>
    </source>
</evidence>
<dbReference type="RefSeq" id="WP_156684961.1">
    <property type="nucleotide sequence ID" value="NZ_CACRUA010000079.1"/>
</dbReference>
<dbReference type="Gene3D" id="3.40.190.10">
    <property type="entry name" value="Periplasmic binding protein-like II"/>
    <property type="match status" value="1"/>
</dbReference>
<feature type="compositionally biased region" description="Basic and acidic residues" evidence="2">
    <location>
        <begin position="29"/>
        <end position="47"/>
    </location>
</feature>
<dbReference type="EMBL" id="CACRUA010000079">
    <property type="protein sequence ID" value="VYU80362.1"/>
    <property type="molecule type" value="Genomic_DNA"/>
</dbReference>
<keyword evidence="3" id="KW-0732">Signal</keyword>
<dbReference type="InterPro" id="IPR042100">
    <property type="entry name" value="Bug_dom1"/>
</dbReference>
<evidence type="ECO:0000313" key="4">
    <source>
        <dbReference type="EMBL" id="VYU80362.1"/>
    </source>
</evidence>
<evidence type="ECO:0000256" key="2">
    <source>
        <dbReference type="SAM" id="MobiDB-lite"/>
    </source>
</evidence>
<name>A0A6N3HUC2_CLOSY</name>
<accession>A0A6N3HUC2</accession>
<dbReference type="PANTHER" id="PTHR42928">
    <property type="entry name" value="TRICARBOXYLATE-BINDING PROTEIN"/>
    <property type="match status" value="1"/>
</dbReference>
<dbReference type="SUPFAM" id="SSF53850">
    <property type="entry name" value="Periplasmic binding protein-like II"/>
    <property type="match status" value="1"/>
</dbReference>
<dbReference type="AlphaFoldDB" id="A0A6N3HUC2"/>
<dbReference type="PROSITE" id="PS51257">
    <property type="entry name" value="PROKAR_LIPOPROTEIN"/>
    <property type="match status" value="1"/>
</dbReference>
<gene>
    <name evidence="4" type="ORF">CSLFYP84_04239</name>
</gene>
<dbReference type="CDD" id="cd07012">
    <property type="entry name" value="PBP2_Bug_TTT"/>
    <property type="match status" value="1"/>
</dbReference>
<dbReference type="Gene3D" id="3.40.190.150">
    <property type="entry name" value="Bordetella uptake gene, domain 1"/>
    <property type="match status" value="1"/>
</dbReference>
<sequence length="349" mass="36799">MKKRMAKMVHVLCVAAMVGLTACSSAKPAETKAPETKAEAASEKEPAGEEPAAAVDFPKDTLNIICHAAAGGGSDALARQVAQGLQDGNGWTVTVDNKTGGSGSVGMQFVMNSKPDGYTIGTAPVELSMIEALGYAQLAPEDVQLLGCGMSWPAALYVPADAPYDTLEDFINYCTENPGKVRVANSGIGSIWHIAACVLADKTGIEINHVPYDGATGAVTALLGKEIDAVVVGTCEGYSYVESGDFKCLASFSEERSSVLPDAPTAMEQGHDINVVCWVGFLAPKGIEEAKQQILVDALKNVFAGDAYIEFCKGRGCDSTYYTPDEFLAMAEADYTYYSELISDLKIGQ</sequence>
<dbReference type="PANTHER" id="PTHR42928:SF5">
    <property type="entry name" value="BLR1237 PROTEIN"/>
    <property type="match status" value="1"/>
</dbReference>
<keyword evidence="4" id="KW-0675">Receptor</keyword>
<feature type="chain" id="PRO_5039380067" evidence="3">
    <location>
        <begin position="27"/>
        <end position="349"/>
    </location>
</feature>
<protein>
    <submittedName>
        <fullName evidence="4">Tripartite tricarboxylate transporter family receptor</fullName>
    </submittedName>
</protein>